<dbReference type="GO" id="GO:0005960">
    <property type="term" value="C:glycine cleavage complex"/>
    <property type="evidence" value="ECO:0007669"/>
    <property type="project" value="InterPro"/>
</dbReference>
<dbReference type="GeneID" id="66284383"/>
<dbReference type="KEGG" id="muv:FIT94_00695"/>
<dbReference type="GO" id="GO:0009249">
    <property type="term" value="P:protein lipoylation"/>
    <property type="evidence" value="ECO:0007669"/>
    <property type="project" value="TreeGrafter"/>
</dbReference>
<dbReference type="SUPFAM" id="SSF51230">
    <property type="entry name" value="Single hybrid motif"/>
    <property type="match status" value="1"/>
</dbReference>
<dbReference type="Proteomes" id="UP000314901">
    <property type="component" value="Chromosome"/>
</dbReference>
<dbReference type="RefSeq" id="WP_139866771.1">
    <property type="nucleotide sequence ID" value="NZ_CP040949.1"/>
</dbReference>
<reference evidence="5 6" key="1">
    <citation type="journal article" date="2019" name="ISME J.">
        <title>Evolution in action: habitat transition from sediment to the pelagial leads to genome streamlining in Methylophilaceae.</title>
        <authorList>
            <person name="Salcher M."/>
            <person name="Schaefle D."/>
            <person name="Kaspar M."/>
            <person name="Neuenschwander S.M."/>
            <person name="Ghai R."/>
        </authorList>
    </citation>
    <scope>NUCLEOTIDE SEQUENCE [LARGE SCALE GENOMIC DNA]</scope>
    <source>
        <strain evidence="5 6">MMS-RVI-51</strain>
    </source>
</reference>
<dbReference type="InterPro" id="IPR033753">
    <property type="entry name" value="GCV_H/Fam206"/>
</dbReference>
<comment type="similarity">
    <text evidence="1">Belongs to the GcvH family.</text>
</comment>
<dbReference type="PANTHER" id="PTHR11715">
    <property type="entry name" value="GLYCINE CLEAVAGE SYSTEM H PROTEIN"/>
    <property type="match status" value="1"/>
</dbReference>
<protein>
    <submittedName>
        <fullName evidence="5">Glycine cleavage system protein GcvH</fullName>
    </submittedName>
</protein>
<dbReference type="NCBIfam" id="TIGR00527">
    <property type="entry name" value="gcvH"/>
    <property type="match status" value="1"/>
</dbReference>
<dbReference type="InterPro" id="IPR011053">
    <property type="entry name" value="Single_hybrid_motif"/>
</dbReference>
<gene>
    <name evidence="5" type="primary">gcvH</name>
    <name evidence="5" type="ORF">FIT94_00695</name>
</gene>
<evidence type="ECO:0000256" key="1">
    <source>
        <dbReference type="ARBA" id="ARBA00009249"/>
    </source>
</evidence>
<dbReference type="PANTHER" id="PTHR11715:SF3">
    <property type="entry name" value="GLYCINE CLEAVAGE SYSTEM H PROTEIN-RELATED"/>
    <property type="match status" value="1"/>
</dbReference>
<accession>A0AAX1EYN4</accession>
<evidence type="ECO:0000256" key="3">
    <source>
        <dbReference type="PIRSR" id="PIRSR617453-50"/>
    </source>
</evidence>
<sequence length="126" mass="14318">MNIPNTLIYTREHLWIKSIGDATYEIGITDYAQNLLGDIVFVELPELQSQILRDIAFGVIESVKTASDLIGPLNGEMMEINPNIQKSPEIINDKPHETWICKISSQDDINNKELFLDAIQYAELTR</sequence>
<dbReference type="EMBL" id="CP040953">
    <property type="protein sequence ID" value="QDC40619.1"/>
    <property type="molecule type" value="Genomic_DNA"/>
</dbReference>
<organism evidence="5 6">
    <name type="scientific">Candidatus Methylopumilus universalis</name>
    <dbReference type="NCBI Taxonomy" id="2588536"/>
    <lineage>
        <taxon>Bacteria</taxon>
        <taxon>Pseudomonadati</taxon>
        <taxon>Pseudomonadota</taxon>
        <taxon>Betaproteobacteria</taxon>
        <taxon>Nitrosomonadales</taxon>
        <taxon>Methylophilaceae</taxon>
        <taxon>Candidatus Methylopumilus</taxon>
    </lineage>
</organism>
<proteinExistence type="inferred from homology"/>
<evidence type="ECO:0000313" key="5">
    <source>
        <dbReference type="EMBL" id="QDC40619.1"/>
    </source>
</evidence>
<name>A0AAX1EYN4_9PROT</name>
<dbReference type="CDD" id="cd06848">
    <property type="entry name" value="GCS_H"/>
    <property type="match status" value="1"/>
</dbReference>
<dbReference type="GO" id="GO:0019464">
    <property type="term" value="P:glycine decarboxylation via glycine cleavage system"/>
    <property type="evidence" value="ECO:0007669"/>
    <property type="project" value="InterPro"/>
</dbReference>
<feature type="domain" description="Lipoyl-binding" evidence="4">
    <location>
        <begin position="23"/>
        <end position="104"/>
    </location>
</feature>
<dbReference type="Pfam" id="PF01597">
    <property type="entry name" value="GCV_H"/>
    <property type="match status" value="1"/>
</dbReference>
<dbReference type="InterPro" id="IPR000089">
    <property type="entry name" value="Biotin_lipoyl"/>
</dbReference>
<evidence type="ECO:0000259" key="4">
    <source>
        <dbReference type="PROSITE" id="PS50968"/>
    </source>
</evidence>
<feature type="modified residue" description="N6-lipoyllysine" evidence="3">
    <location>
        <position position="64"/>
    </location>
</feature>
<evidence type="ECO:0000313" key="6">
    <source>
        <dbReference type="Proteomes" id="UP000314901"/>
    </source>
</evidence>
<dbReference type="GO" id="GO:0005737">
    <property type="term" value="C:cytoplasm"/>
    <property type="evidence" value="ECO:0007669"/>
    <property type="project" value="TreeGrafter"/>
</dbReference>
<dbReference type="PROSITE" id="PS50968">
    <property type="entry name" value="BIOTINYL_LIPOYL"/>
    <property type="match status" value="1"/>
</dbReference>
<dbReference type="Gene3D" id="2.40.50.100">
    <property type="match status" value="1"/>
</dbReference>
<dbReference type="InterPro" id="IPR002930">
    <property type="entry name" value="GCV_H"/>
</dbReference>
<evidence type="ECO:0000256" key="2">
    <source>
        <dbReference type="ARBA" id="ARBA00022823"/>
    </source>
</evidence>
<keyword evidence="2 3" id="KW-0450">Lipoyl</keyword>
<dbReference type="NCBIfam" id="NF002270">
    <property type="entry name" value="PRK01202.1"/>
    <property type="match status" value="1"/>
</dbReference>
<dbReference type="InterPro" id="IPR017453">
    <property type="entry name" value="GCV_H_sub"/>
</dbReference>
<dbReference type="AlphaFoldDB" id="A0AAX1EYN4"/>